<evidence type="ECO:0000256" key="4">
    <source>
        <dbReference type="ARBA" id="ARBA00023125"/>
    </source>
</evidence>
<evidence type="ECO:0000256" key="3">
    <source>
        <dbReference type="ARBA" id="ARBA00022578"/>
    </source>
</evidence>
<feature type="compositionally biased region" description="Basic and acidic residues" evidence="7">
    <location>
        <begin position="72"/>
        <end position="82"/>
    </location>
</feature>
<proteinExistence type="inferred from homology"/>
<accession>A0AAN1XVI1</accession>
<evidence type="ECO:0000256" key="2">
    <source>
        <dbReference type="ARBA" id="ARBA00010961"/>
    </source>
</evidence>
<keyword evidence="3 6" id="KW-0815">Transposition</keyword>
<dbReference type="PANTHER" id="PTHR33217:SF7">
    <property type="entry name" value="TRANSPOSASE FOR INSERTION SEQUENCE ELEMENT IS1081"/>
    <property type="match status" value="1"/>
</dbReference>
<keyword evidence="4 6" id="KW-0238">DNA-binding</keyword>
<dbReference type="InterPro" id="IPR001207">
    <property type="entry name" value="Transposase_mutator"/>
</dbReference>
<dbReference type="EMBL" id="AP025523">
    <property type="protein sequence ID" value="BDE06182.1"/>
    <property type="molecule type" value="Genomic_DNA"/>
</dbReference>
<evidence type="ECO:0000256" key="1">
    <source>
        <dbReference type="ARBA" id="ARBA00002190"/>
    </source>
</evidence>
<dbReference type="Pfam" id="PF00872">
    <property type="entry name" value="Transposase_mut"/>
    <property type="match status" value="1"/>
</dbReference>
<keyword evidence="5 6" id="KW-0233">DNA recombination</keyword>
<sequence length="88" mass="9236">MCTDKSAVSKALLIASGIRADGYREILGLSIGDSESFATWNGFFRGLKARGLHGVDVAVSDNWGASPPDASGSKREDGEKVHRASGRA</sequence>
<name>A0AAN1XVI1_UNVUL</name>
<dbReference type="Proteomes" id="UP001317532">
    <property type="component" value="Chromosome"/>
</dbReference>
<gene>
    <name evidence="8" type="ORF">WPS_14580</name>
</gene>
<comment type="similarity">
    <text evidence="2 6">Belongs to the transposase mutator family.</text>
</comment>
<evidence type="ECO:0000256" key="7">
    <source>
        <dbReference type="SAM" id="MobiDB-lite"/>
    </source>
</evidence>
<evidence type="ECO:0000313" key="9">
    <source>
        <dbReference type="Proteomes" id="UP001317532"/>
    </source>
</evidence>
<dbReference type="AlphaFoldDB" id="A0AAN1XVI1"/>
<dbReference type="GO" id="GO:0006313">
    <property type="term" value="P:DNA transposition"/>
    <property type="evidence" value="ECO:0007669"/>
    <property type="project" value="UniProtKB-UniRule"/>
</dbReference>
<evidence type="ECO:0000313" key="8">
    <source>
        <dbReference type="EMBL" id="BDE06182.1"/>
    </source>
</evidence>
<dbReference type="PANTHER" id="PTHR33217">
    <property type="entry name" value="TRANSPOSASE FOR INSERTION SEQUENCE ELEMENT IS1081"/>
    <property type="match status" value="1"/>
</dbReference>
<organism evidence="8 9">
    <name type="scientific">Vulcanimicrobium alpinum</name>
    <dbReference type="NCBI Taxonomy" id="3016050"/>
    <lineage>
        <taxon>Bacteria</taxon>
        <taxon>Bacillati</taxon>
        <taxon>Vulcanimicrobiota</taxon>
        <taxon>Vulcanimicrobiia</taxon>
        <taxon>Vulcanimicrobiales</taxon>
        <taxon>Vulcanimicrobiaceae</taxon>
        <taxon>Vulcanimicrobium</taxon>
    </lineage>
</organism>
<evidence type="ECO:0000256" key="6">
    <source>
        <dbReference type="RuleBase" id="RU365089"/>
    </source>
</evidence>
<dbReference type="GO" id="GO:0003677">
    <property type="term" value="F:DNA binding"/>
    <property type="evidence" value="ECO:0007669"/>
    <property type="project" value="UniProtKB-UniRule"/>
</dbReference>
<evidence type="ECO:0000256" key="5">
    <source>
        <dbReference type="ARBA" id="ARBA00023172"/>
    </source>
</evidence>
<keyword evidence="6" id="KW-0814">Transposable element</keyword>
<feature type="region of interest" description="Disordered" evidence="7">
    <location>
        <begin position="61"/>
        <end position="88"/>
    </location>
</feature>
<reference evidence="8 9" key="1">
    <citation type="journal article" date="2022" name="ISME Commun">
        <title>Vulcanimicrobium alpinus gen. nov. sp. nov., the first cultivated representative of the candidate phylum 'Eremiobacterota', is a metabolically versatile aerobic anoxygenic phototroph.</title>
        <authorList>
            <person name="Yabe S."/>
            <person name="Muto K."/>
            <person name="Abe K."/>
            <person name="Yokota A."/>
            <person name="Staudigel H."/>
            <person name="Tebo B.M."/>
        </authorList>
    </citation>
    <scope>NUCLEOTIDE SEQUENCE [LARGE SCALE GENOMIC DNA]</scope>
    <source>
        <strain evidence="8 9">WC8-2</strain>
    </source>
</reference>
<comment type="function">
    <text evidence="1 6">Required for the transposition of the insertion element.</text>
</comment>
<dbReference type="GO" id="GO:0004803">
    <property type="term" value="F:transposase activity"/>
    <property type="evidence" value="ECO:0007669"/>
    <property type="project" value="UniProtKB-UniRule"/>
</dbReference>
<keyword evidence="9" id="KW-1185">Reference proteome</keyword>
<dbReference type="KEGG" id="vab:WPS_14580"/>
<protein>
    <recommendedName>
        <fullName evidence="6">Mutator family transposase</fullName>
    </recommendedName>
</protein>